<protein>
    <submittedName>
        <fullName evidence="2">Uncharacterized protein</fullName>
    </submittedName>
</protein>
<keyword evidence="3" id="KW-1185">Reference proteome</keyword>
<name>A0A1H8J156_9ACTN</name>
<feature type="region of interest" description="Disordered" evidence="1">
    <location>
        <begin position="240"/>
        <end position="291"/>
    </location>
</feature>
<organism evidence="2 3">
    <name type="scientific">Actinacidiphila rubida</name>
    <dbReference type="NCBI Taxonomy" id="310780"/>
    <lineage>
        <taxon>Bacteria</taxon>
        <taxon>Bacillati</taxon>
        <taxon>Actinomycetota</taxon>
        <taxon>Actinomycetes</taxon>
        <taxon>Kitasatosporales</taxon>
        <taxon>Streptomycetaceae</taxon>
        <taxon>Actinacidiphila</taxon>
    </lineage>
</organism>
<dbReference type="Proteomes" id="UP000181951">
    <property type="component" value="Unassembled WGS sequence"/>
</dbReference>
<sequence length="291" mass="30713">MGTAVLRLGRAGRYWGYHDCRFPRRTQRTPASPGTAVPTVPVVVSGAGAASATVVEVFDRARRIVLERVSAECLAVGGHGVVAAAVTTAPLAAQPDCLEFKVIGTAVRARGSRVRLTTPFTSHLDGHGFAKLLAAGWVPVELLVGMSIGVRHDDSFSRSRKLSSRNSEISGLSDLVRAVRADARRQLQLHGAERGGNGLILADGGAVRVWKEICTRSTGGDDELSFHDHLAETTLTGSTIAQFDAPPPKKRTLQVLPLGARGGEPHSRPAAAAGSDGQRRRRGVQGDRGAT</sequence>
<accession>A0A1H8J156</accession>
<evidence type="ECO:0000313" key="2">
    <source>
        <dbReference type="EMBL" id="SEN74472.1"/>
    </source>
</evidence>
<evidence type="ECO:0000256" key="1">
    <source>
        <dbReference type="SAM" id="MobiDB-lite"/>
    </source>
</evidence>
<proteinExistence type="predicted"/>
<reference evidence="2 3" key="1">
    <citation type="submission" date="2016-10" db="EMBL/GenBank/DDBJ databases">
        <authorList>
            <person name="de Groot N.N."/>
        </authorList>
    </citation>
    <scope>NUCLEOTIDE SEQUENCE [LARGE SCALE GENOMIC DNA]</scope>
    <source>
        <strain evidence="2 3">CGMCC 4.2026</strain>
    </source>
</reference>
<dbReference type="Gene3D" id="3.30.110.70">
    <property type="entry name" value="Hypothetical protein apc22750. Chain B"/>
    <property type="match status" value="1"/>
</dbReference>
<dbReference type="EMBL" id="FODD01000009">
    <property type="protein sequence ID" value="SEN74472.1"/>
    <property type="molecule type" value="Genomic_DNA"/>
</dbReference>
<gene>
    <name evidence="2" type="ORF">SAMN05216267_1009106</name>
</gene>
<dbReference type="AlphaFoldDB" id="A0A1H8J156"/>
<dbReference type="SUPFAM" id="SSF117782">
    <property type="entry name" value="YbjQ-like"/>
    <property type="match status" value="1"/>
</dbReference>
<evidence type="ECO:0000313" key="3">
    <source>
        <dbReference type="Proteomes" id="UP000181951"/>
    </source>
</evidence>
<dbReference type="InterPro" id="IPR035439">
    <property type="entry name" value="UPF0145_dom_sf"/>
</dbReference>
<dbReference type="STRING" id="310780.SAMN05216267_1009106"/>